<protein>
    <submittedName>
        <fullName evidence="1">Uncharacterized protein</fullName>
    </submittedName>
</protein>
<sequence length="269" mass="27379">MQIRAFDLANSAAANVDVNPGLEVAESHARIAFPGPGDLESQQVTLGDLLFGNGENELGTGSPVDIGDIEKELSELLGVGGTPDPQSVLSVVPSVVDFGGVAGPSVAGFSGGSEQAANAAVASLTTGMYALMQGLPVAYQSLLSGIASAELAFNNALMEAQLSVVGQIPDDSAASEIAHFIFLANNSIVAQNEQALNSLLGIDLSGADLQNSLFGGFDPGSAAFGADWDALLASFSPDTVSAVLHDNLALLLTDLDIPNYLASFILGIF</sequence>
<comment type="caution">
    <text evidence="1">The sequence shown here is derived from an EMBL/GenBank/DDBJ whole genome shotgun (WGS) entry which is preliminary data.</text>
</comment>
<evidence type="ECO:0000313" key="1">
    <source>
        <dbReference type="EMBL" id="OBG07555.1"/>
    </source>
</evidence>
<evidence type="ECO:0000313" key="2">
    <source>
        <dbReference type="Proteomes" id="UP000093985"/>
    </source>
</evidence>
<proteinExistence type="predicted"/>
<gene>
    <name evidence="1" type="ORF">A5771_05630</name>
</gene>
<accession>A0A1A2ETR9</accession>
<dbReference type="EMBL" id="LZIN01000037">
    <property type="protein sequence ID" value="OBG07555.1"/>
    <property type="molecule type" value="Genomic_DNA"/>
</dbReference>
<dbReference type="OrthoDB" id="4761799at2"/>
<name>A0A1A2ETR9_MYCSD</name>
<reference evidence="2" key="1">
    <citation type="submission" date="2016-06" db="EMBL/GenBank/DDBJ databases">
        <authorList>
            <person name="Sutton G."/>
            <person name="Brinkac L."/>
            <person name="Sanka R."/>
            <person name="Adams M."/>
            <person name="Lau E."/>
            <person name="Mehaffy C."/>
            <person name="Tameris M."/>
            <person name="Hatherill M."/>
            <person name="Hanekom W."/>
            <person name="Mahomed H."/>
            <person name="Mcshane H."/>
        </authorList>
    </citation>
    <scope>NUCLEOTIDE SEQUENCE [LARGE SCALE GENOMIC DNA]</scope>
    <source>
        <strain evidence="2">852014-51077_SCH5608930-a</strain>
    </source>
</reference>
<dbReference type="AlphaFoldDB" id="A0A1A2ETR9"/>
<dbReference type="Proteomes" id="UP000093985">
    <property type="component" value="Unassembled WGS sequence"/>
</dbReference>
<organism evidence="1 2">
    <name type="scientific">Mycolicibacter sinensis (strain JDM601)</name>
    <name type="common">Mycobacterium sinense</name>
    <dbReference type="NCBI Taxonomy" id="875328"/>
    <lineage>
        <taxon>Bacteria</taxon>
        <taxon>Bacillati</taxon>
        <taxon>Actinomycetota</taxon>
        <taxon>Actinomycetes</taxon>
        <taxon>Mycobacteriales</taxon>
        <taxon>Mycobacteriaceae</taxon>
        <taxon>Mycolicibacter</taxon>
    </lineage>
</organism>